<dbReference type="InterPro" id="IPR036527">
    <property type="entry name" value="SCP2_sterol-bd_dom_sf"/>
</dbReference>
<evidence type="ECO:0000313" key="2">
    <source>
        <dbReference type="EMBL" id="UZD55546.1"/>
    </source>
</evidence>
<protein>
    <submittedName>
        <fullName evidence="2">SCP2 sterol-binding domain-containing protein</fullName>
    </submittedName>
</protein>
<dbReference type="Proteomes" id="UP001163266">
    <property type="component" value="Chromosome"/>
</dbReference>
<dbReference type="SUPFAM" id="SSF55718">
    <property type="entry name" value="SCP-like"/>
    <property type="match status" value="1"/>
</dbReference>
<proteinExistence type="predicted"/>
<keyword evidence="3" id="KW-1185">Reference proteome</keyword>
<name>A0ABY6MU63_9BURK</name>
<evidence type="ECO:0000259" key="1">
    <source>
        <dbReference type="Pfam" id="PF02036"/>
    </source>
</evidence>
<dbReference type="InterPro" id="IPR003033">
    <property type="entry name" value="SCP2_sterol-bd_dom"/>
</dbReference>
<feature type="domain" description="SCP2" evidence="1">
    <location>
        <begin position="47"/>
        <end position="136"/>
    </location>
</feature>
<evidence type="ECO:0000313" key="3">
    <source>
        <dbReference type="Proteomes" id="UP001163266"/>
    </source>
</evidence>
<dbReference type="Pfam" id="PF02036">
    <property type="entry name" value="SCP2"/>
    <property type="match status" value="1"/>
</dbReference>
<sequence length="147" mass="16607">MSAPFATRAWVEKSMLPRVRAVVSRLPVEPPSWLLAQALNRLLAPRLPEDAREALGERAVEVRVTDLGVVFRLWLHGGRFAPAPRALPVTLRVAADAPTYLRLLRGEEDADRLFFERRLVMEGDTEYGLWLKNTLDALGPLLTWPSR</sequence>
<dbReference type="RefSeq" id="WP_264893300.1">
    <property type="nucleotide sequence ID" value="NZ_CP110257.1"/>
</dbReference>
<gene>
    <name evidence="2" type="ORF">OMP39_02855</name>
</gene>
<reference evidence="2" key="1">
    <citation type="submission" date="2022-10" db="EMBL/GenBank/DDBJ databases">
        <title>Complete genome sequence of Schlegelella aquatica LMG 23380.</title>
        <authorList>
            <person name="Musilova J."/>
            <person name="Kourilova X."/>
            <person name="Bezdicek M."/>
            <person name="Hermankova K."/>
            <person name="Obruca S."/>
            <person name="Sedlar K."/>
        </authorList>
    </citation>
    <scope>NUCLEOTIDE SEQUENCE</scope>
    <source>
        <strain evidence="2">LMG 23380</strain>
    </source>
</reference>
<accession>A0ABY6MU63</accession>
<dbReference type="EMBL" id="CP110257">
    <property type="protein sequence ID" value="UZD55546.1"/>
    <property type="molecule type" value="Genomic_DNA"/>
</dbReference>
<organism evidence="2 3">
    <name type="scientific">Caldimonas aquatica</name>
    <dbReference type="NCBI Taxonomy" id="376175"/>
    <lineage>
        <taxon>Bacteria</taxon>
        <taxon>Pseudomonadati</taxon>
        <taxon>Pseudomonadota</taxon>
        <taxon>Betaproteobacteria</taxon>
        <taxon>Burkholderiales</taxon>
        <taxon>Sphaerotilaceae</taxon>
        <taxon>Caldimonas</taxon>
    </lineage>
</organism>